<evidence type="ECO:0000256" key="14">
    <source>
        <dbReference type="PIRNR" id="PIRNR006769"/>
    </source>
</evidence>
<dbReference type="InterPro" id="IPR004794">
    <property type="entry name" value="Eubact_RibD"/>
</dbReference>
<keyword evidence="9 14" id="KW-0521">NADP</keyword>
<keyword evidence="6 14" id="KW-0686">Riboflavin biosynthesis</keyword>
<sequence>MQLALQNAQKGTGSTWTNPLVGAVIVKDQKVLATGYHHHFGGRHAEIDALKNLAKSTDAQGATMYVTLEPCSHFGKTPPCARTLVKAGISRVVIGQRDPNPLVAGKGIAILTAAGIAVQILGQTGGLNAAYNFFYEQHRPLVTLKYAMSLDGKINANAGVRSILTGEKAYADSQLLRRSNQAILIGEHTFKVDDPLLTVRQTVPEFEPLRIILVNDADEIDLRARLFKAKAPILLLSRRQTQRKWPAGVEVHTKSDWKPKQILNLLADKGIQSLLVEGGSRIQADFIAADVVEHLVVYVAPVIYGGGGLPAVFGTSAHRLAQYQLVDRKQLAQDTRFELRRN</sequence>
<feature type="binding site" evidence="16">
    <location>
        <position position="189"/>
    </location>
    <ligand>
        <name>NADP(+)</name>
        <dbReference type="ChEBI" id="CHEBI:58349"/>
    </ligand>
</feature>
<dbReference type="AlphaFoldDB" id="A0A0R1V188"/>
<dbReference type="PROSITE" id="PS00903">
    <property type="entry name" value="CYT_DCMP_DEAMINASES_1"/>
    <property type="match status" value="1"/>
</dbReference>
<protein>
    <recommendedName>
        <fullName evidence="14">Riboflavin biosynthesis protein RibD</fullName>
    </recommendedName>
    <domain>
        <recommendedName>
            <fullName evidence="14">Diaminohydroxyphosphoribosylaminopyrimidine deaminase</fullName>
            <shortName evidence="14">DRAP deaminase</shortName>
            <ecNumber evidence="14">3.5.4.26</ecNumber>
        </recommendedName>
        <alternativeName>
            <fullName evidence="14">Riboflavin-specific deaminase</fullName>
        </alternativeName>
    </domain>
    <domain>
        <recommendedName>
            <fullName evidence="14">5-amino-6-(5-phosphoribosylamino)uracil reductase</fullName>
            <ecNumber evidence="14">1.1.1.193</ecNumber>
        </recommendedName>
        <alternativeName>
            <fullName evidence="14">HTP reductase</fullName>
        </alternativeName>
    </domain>
</protein>
<evidence type="ECO:0000256" key="3">
    <source>
        <dbReference type="ARBA" id="ARBA00004910"/>
    </source>
</evidence>
<feature type="domain" description="CMP/dCMP-type deaminase" evidence="18">
    <location>
        <begin position="1"/>
        <end position="119"/>
    </location>
</feature>
<evidence type="ECO:0000256" key="4">
    <source>
        <dbReference type="ARBA" id="ARBA00005259"/>
    </source>
</evidence>
<evidence type="ECO:0000313" key="19">
    <source>
        <dbReference type="EMBL" id="KRL98868.1"/>
    </source>
</evidence>
<evidence type="ECO:0000256" key="2">
    <source>
        <dbReference type="ARBA" id="ARBA00004882"/>
    </source>
</evidence>
<dbReference type="Gene3D" id="3.40.140.10">
    <property type="entry name" value="Cytidine Deaminase, domain 2"/>
    <property type="match status" value="1"/>
</dbReference>
<dbReference type="EC" id="3.5.4.26" evidence="14"/>
<comment type="caution">
    <text evidence="19">The sequence shown here is derived from an EMBL/GenBank/DDBJ whole genome shotgun (WGS) entry which is preliminary data.</text>
</comment>
<keyword evidence="8 14" id="KW-0862">Zinc</keyword>
<keyword evidence="10 14" id="KW-0560">Oxidoreductase</keyword>
<evidence type="ECO:0000256" key="7">
    <source>
        <dbReference type="ARBA" id="ARBA00022723"/>
    </source>
</evidence>
<evidence type="ECO:0000256" key="17">
    <source>
        <dbReference type="PIRSR" id="PIRSR006769-3"/>
    </source>
</evidence>
<evidence type="ECO:0000313" key="20">
    <source>
        <dbReference type="Proteomes" id="UP000051166"/>
    </source>
</evidence>
<comment type="catalytic activity">
    <reaction evidence="13 14">
        <text>2,5-diamino-6-hydroxy-4-(5-phosphoribosylamino)-pyrimidine + H2O + H(+) = 5-amino-6-(5-phospho-D-ribosylamino)uracil + NH4(+)</text>
        <dbReference type="Rhea" id="RHEA:21868"/>
        <dbReference type="ChEBI" id="CHEBI:15377"/>
        <dbReference type="ChEBI" id="CHEBI:15378"/>
        <dbReference type="ChEBI" id="CHEBI:28938"/>
        <dbReference type="ChEBI" id="CHEBI:58453"/>
        <dbReference type="ChEBI" id="CHEBI:58614"/>
        <dbReference type="EC" id="3.5.4.26"/>
    </reaction>
</comment>
<dbReference type="InterPro" id="IPR002734">
    <property type="entry name" value="RibDG_C"/>
</dbReference>
<dbReference type="InterPro" id="IPR002125">
    <property type="entry name" value="CMP_dCMP_dom"/>
</dbReference>
<dbReference type="CDD" id="cd01284">
    <property type="entry name" value="Riboflavin_deaminase-reductase"/>
    <property type="match status" value="1"/>
</dbReference>
<keyword evidence="7 14" id="KW-0479">Metal-binding</keyword>
<reference evidence="19 20" key="1">
    <citation type="journal article" date="2015" name="Genome Announc.">
        <title>Expanding the biotechnology potential of lactobacilli through comparative genomics of 213 strains and associated genera.</title>
        <authorList>
            <person name="Sun Z."/>
            <person name="Harris H.M."/>
            <person name="McCann A."/>
            <person name="Guo C."/>
            <person name="Argimon S."/>
            <person name="Zhang W."/>
            <person name="Yang X."/>
            <person name="Jeffery I.B."/>
            <person name="Cooney J.C."/>
            <person name="Kagawa T.F."/>
            <person name="Liu W."/>
            <person name="Song Y."/>
            <person name="Salvetti E."/>
            <person name="Wrobel A."/>
            <person name="Rasinkangas P."/>
            <person name="Parkhill J."/>
            <person name="Rea M.C."/>
            <person name="O'Sullivan O."/>
            <person name="Ritari J."/>
            <person name="Douillard F.P."/>
            <person name="Paul Ross R."/>
            <person name="Yang R."/>
            <person name="Briner A.E."/>
            <person name="Felis G.E."/>
            <person name="de Vos W.M."/>
            <person name="Barrangou R."/>
            <person name="Klaenhammer T.R."/>
            <person name="Caufield P.W."/>
            <person name="Cui Y."/>
            <person name="Zhang H."/>
            <person name="O'Toole P.W."/>
        </authorList>
    </citation>
    <scope>NUCLEOTIDE SEQUENCE [LARGE SCALE GENOMIC DNA]</scope>
    <source>
        <strain evidence="19 20">DSM 16230</strain>
    </source>
</reference>
<dbReference type="SUPFAM" id="SSF53927">
    <property type="entry name" value="Cytidine deaminase-like"/>
    <property type="match status" value="1"/>
</dbReference>
<evidence type="ECO:0000256" key="12">
    <source>
        <dbReference type="ARBA" id="ARBA00049861"/>
    </source>
</evidence>
<dbReference type="PATRIC" id="fig|1423801.4.peg.691"/>
<evidence type="ECO:0000256" key="6">
    <source>
        <dbReference type="ARBA" id="ARBA00022619"/>
    </source>
</evidence>
<comment type="similarity">
    <text evidence="5 14">In the C-terminal section; belongs to the HTP reductase family.</text>
</comment>
<feature type="binding site" evidence="16">
    <location>
        <position position="177"/>
    </location>
    <ligand>
        <name>substrate</name>
    </ligand>
</feature>
<feature type="binding site" evidence="16">
    <location>
        <position position="200"/>
    </location>
    <ligand>
        <name>substrate</name>
    </ligand>
</feature>
<feature type="binding site" evidence="17">
    <location>
        <position position="44"/>
    </location>
    <ligand>
        <name>Zn(2+)</name>
        <dbReference type="ChEBI" id="CHEBI:29105"/>
        <note>catalytic</note>
    </ligand>
</feature>
<dbReference type="UniPathway" id="UPA00275">
    <property type="reaction ID" value="UER00401"/>
</dbReference>
<dbReference type="GO" id="GO:0008835">
    <property type="term" value="F:diaminohydroxyphosphoribosylaminopyrimidine deaminase activity"/>
    <property type="evidence" value="ECO:0007669"/>
    <property type="project" value="UniProtKB-EC"/>
</dbReference>
<dbReference type="GO" id="GO:0009231">
    <property type="term" value="P:riboflavin biosynthetic process"/>
    <property type="evidence" value="ECO:0007669"/>
    <property type="project" value="UniProtKB-UniPathway"/>
</dbReference>
<feature type="active site" description="Proton donor" evidence="15">
    <location>
        <position position="46"/>
    </location>
</feature>
<dbReference type="Pfam" id="PF01872">
    <property type="entry name" value="RibD_C"/>
    <property type="match status" value="1"/>
</dbReference>
<keyword evidence="20" id="KW-1185">Reference proteome</keyword>
<dbReference type="InterPro" id="IPR016192">
    <property type="entry name" value="APOBEC/CMP_deaminase_Zn-bd"/>
</dbReference>
<dbReference type="GeneID" id="98308106"/>
<dbReference type="PANTHER" id="PTHR38011:SF7">
    <property type="entry name" value="2,5-DIAMINO-6-RIBOSYLAMINO-4(3H)-PYRIMIDINONE 5'-PHOSPHATE REDUCTASE"/>
    <property type="match status" value="1"/>
</dbReference>
<evidence type="ECO:0000256" key="11">
    <source>
        <dbReference type="ARBA" id="ARBA00023268"/>
    </source>
</evidence>
<evidence type="ECO:0000256" key="1">
    <source>
        <dbReference type="ARBA" id="ARBA00002151"/>
    </source>
</evidence>
<feature type="binding site" evidence="16">
    <location>
        <position position="193"/>
    </location>
    <ligand>
        <name>NADP(+)</name>
        <dbReference type="ChEBI" id="CHEBI:58349"/>
    </ligand>
</feature>
<keyword evidence="14" id="KW-0378">Hydrolase</keyword>
<dbReference type="PANTHER" id="PTHR38011">
    <property type="entry name" value="DIHYDROFOLATE REDUCTASE FAMILY PROTEIN (AFU_ORTHOLOGUE AFUA_8G06820)"/>
    <property type="match status" value="1"/>
</dbReference>
<dbReference type="InterPro" id="IPR016193">
    <property type="entry name" value="Cytidine_deaminase-like"/>
</dbReference>
<keyword evidence="11" id="KW-0511">Multifunctional enzyme</keyword>
<evidence type="ECO:0000256" key="10">
    <source>
        <dbReference type="ARBA" id="ARBA00023002"/>
    </source>
</evidence>
<evidence type="ECO:0000256" key="13">
    <source>
        <dbReference type="ARBA" id="ARBA00049886"/>
    </source>
</evidence>
<proteinExistence type="inferred from homology"/>
<dbReference type="PROSITE" id="PS51747">
    <property type="entry name" value="CYT_DCMP_DEAMINASES_2"/>
    <property type="match status" value="1"/>
</dbReference>
<dbReference type="OrthoDB" id="9800865at2"/>
<dbReference type="Proteomes" id="UP000051166">
    <property type="component" value="Unassembled WGS sequence"/>
</dbReference>
<dbReference type="GO" id="GO:0008270">
    <property type="term" value="F:zinc ion binding"/>
    <property type="evidence" value="ECO:0007669"/>
    <property type="project" value="InterPro"/>
</dbReference>
<organism evidence="19 20">
    <name type="scientific">Liquorilactobacillus satsumensis DSM 16230 = JCM 12392</name>
    <dbReference type="NCBI Taxonomy" id="1423801"/>
    <lineage>
        <taxon>Bacteria</taxon>
        <taxon>Bacillati</taxon>
        <taxon>Bacillota</taxon>
        <taxon>Bacilli</taxon>
        <taxon>Lactobacillales</taxon>
        <taxon>Lactobacillaceae</taxon>
        <taxon>Liquorilactobacillus</taxon>
    </lineage>
</organism>
<comment type="cofactor">
    <cofactor evidence="14 17">
        <name>Zn(2+)</name>
        <dbReference type="ChEBI" id="CHEBI:29105"/>
    </cofactor>
    <text evidence="14 17">Binds 1 zinc ion.</text>
</comment>
<dbReference type="SUPFAM" id="SSF53597">
    <property type="entry name" value="Dihydrofolate reductase-like"/>
    <property type="match status" value="1"/>
</dbReference>
<evidence type="ECO:0000256" key="8">
    <source>
        <dbReference type="ARBA" id="ARBA00022833"/>
    </source>
</evidence>
<name>A0A0R1V188_9LACO</name>
<accession>A0A0R1V188</accession>
<dbReference type="InterPro" id="IPR024072">
    <property type="entry name" value="DHFR-like_dom_sf"/>
</dbReference>
<dbReference type="EC" id="1.1.1.193" evidence="14"/>
<comment type="function">
    <text evidence="1 14">Converts 2,5-diamino-6-(ribosylamino)-4(3h)-pyrimidinone 5'-phosphate into 5-amino-6-(ribosylamino)-2,4(1h,3h)-pyrimidinedione 5'-phosphate.</text>
</comment>
<dbReference type="Gene3D" id="3.40.430.10">
    <property type="entry name" value="Dihydrofolate Reductase, subunit A"/>
    <property type="match status" value="1"/>
</dbReference>
<feature type="binding site" evidence="16">
    <location>
        <position position="197"/>
    </location>
    <ligand>
        <name>substrate</name>
    </ligand>
</feature>
<comment type="similarity">
    <text evidence="4 14">In the N-terminal section; belongs to the cytidine and deoxycytidylate deaminase family.</text>
</comment>
<gene>
    <name evidence="19" type="ORF">FD50_GL000681</name>
</gene>
<feature type="binding site" evidence="16">
    <location>
        <position position="277"/>
    </location>
    <ligand>
        <name>substrate</name>
    </ligand>
</feature>
<evidence type="ECO:0000256" key="16">
    <source>
        <dbReference type="PIRSR" id="PIRSR006769-2"/>
    </source>
</evidence>
<evidence type="ECO:0000259" key="18">
    <source>
        <dbReference type="PROSITE" id="PS51747"/>
    </source>
</evidence>
<evidence type="ECO:0000256" key="9">
    <source>
        <dbReference type="ARBA" id="ARBA00022857"/>
    </source>
</evidence>
<comment type="catalytic activity">
    <reaction evidence="12 14">
        <text>5-amino-6-(5-phospho-D-ribitylamino)uracil + NADP(+) = 5-amino-6-(5-phospho-D-ribosylamino)uracil + NADPH + H(+)</text>
        <dbReference type="Rhea" id="RHEA:17845"/>
        <dbReference type="ChEBI" id="CHEBI:15378"/>
        <dbReference type="ChEBI" id="CHEBI:57783"/>
        <dbReference type="ChEBI" id="CHEBI:58349"/>
        <dbReference type="ChEBI" id="CHEBI:58421"/>
        <dbReference type="ChEBI" id="CHEBI:58453"/>
        <dbReference type="EC" id="1.1.1.193"/>
    </reaction>
</comment>
<feature type="binding site" evidence="17">
    <location>
        <position position="71"/>
    </location>
    <ligand>
        <name>Zn(2+)</name>
        <dbReference type="ChEBI" id="CHEBI:29105"/>
        <note>catalytic</note>
    </ligand>
</feature>
<dbReference type="GO" id="GO:0008703">
    <property type="term" value="F:5-amino-6-(5-phosphoribosylamino)uracil reductase activity"/>
    <property type="evidence" value="ECO:0007669"/>
    <property type="project" value="UniProtKB-EC"/>
</dbReference>
<comment type="pathway">
    <text evidence="3 14">Cofactor biosynthesis; riboflavin biosynthesis; 5-amino-6-(D-ribitylamino)uracil from GTP: step 3/4.</text>
</comment>
<feature type="binding site" evidence="17">
    <location>
        <position position="80"/>
    </location>
    <ligand>
        <name>Zn(2+)</name>
        <dbReference type="ChEBI" id="CHEBI:29105"/>
        <note>catalytic</note>
    </ligand>
</feature>
<evidence type="ECO:0000256" key="15">
    <source>
        <dbReference type="PIRSR" id="PIRSR006769-1"/>
    </source>
</evidence>
<dbReference type="NCBIfam" id="TIGR00326">
    <property type="entry name" value="eubact_ribD"/>
    <property type="match status" value="1"/>
</dbReference>
<dbReference type="Pfam" id="PF00383">
    <property type="entry name" value="dCMP_cyt_deam_1"/>
    <property type="match status" value="1"/>
</dbReference>
<dbReference type="PIRSF" id="PIRSF006769">
    <property type="entry name" value="RibD"/>
    <property type="match status" value="1"/>
</dbReference>
<dbReference type="RefSeq" id="WP_056960852.1">
    <property type="nucleotide sequence ID" value="NZ_AZFQ01000036.1"/>
</dbReference>
<dbReference type="EMBL" id="AZFQ01000036">
    <property type="protein sequence ID" value="KRL98868.1"/>
    <property type="molecule type" value="Genomic_DNA"/>
</dbReference>
<comment type="pathway">
    <text evidence="2 14">Cofactor biosynthesis; riboflavin biosynthesis; 5-amino-6-(D-ribitylamino)uracil from GTP: step 2/4.</text>
</comment>
<dbReference type="STRING" id="1423801.FD50_GL000681"/>
<feature type="binding site" evidence="16">
    <location>
        <position position="147"/>
    </location>
    <ligand>
        <name>NADP(+)</name>
        <dbReference type="ChEBI" id="CHEBI:58349"/>
    </ligand>
</feature>
<dbReference type="InterPro" id="IPR050765">
    <property type="entry name" value="Riboflavin_Biosynth_HTPR"/>
</dbReference>
<evidence type="ECO:0000256" key="5">
    <source>
        <dbReference type="ARBA" id="ARBA00007417"/>
    </source>
</evidence>